<evidence type="ECO:0000256" key="1">
    <source>
        <dbReference type="SAM" id="SignalP"/>
    </source>
</evidence>
<gene>
    <name evidence="2" type="ORF">NCTC1659_00233</name>
</gene>
<dbReference type="AlphaFoldDB" id="A0A1V4B0F2"/>
<dbReference type="STRING" id="733.B0186_07160"/>
<name>A0A1V4B0F2_9PAST</name>
<keyword evidence="3" id="KW-1185">Reference proteome</keyword>
<dbReference type="Proteomes" id="UP000254329">
    <property type="component" value="Unassembled WGS sequence"/>
</dbReference>
<keyword evidence="1" id="KW-0732">Signal</keyword>
<dbReference type="PROSITE" id="PS51257">
    <property type="entry name" value="PROKAR_LIPOPROTEIN"/>
    <property type="match status" value="1"/>
</dbReference>
<feature type="signal peptide" evidence="1">
    <location>
        <begin position="1"/>
        <end position="23"/>
    </location>
</feature>
<sequence>MKKILAILTALLLSACASQPQLKAPDYIKHNEKSYYLASSQDLGTMVRYFYLVKGENVENWQSAVELLFDRNNEQRTLSDRIALRKRVYKNTGVQHFELYLHNNELYSFVMYQPTEKNPNWQVDIAKGKDFPFCGFVQYQYSFKLTKLPKSAMSKSKIESYLKKYIGDKELSQLKQYQLTGCNPG</sequence>
<evidence type="ECO:0000313" key="3">
    <source>
        <dbReference type="Proteomes" id="UP000254329"/>
    </source>
</evidence>
<protein>
    <submittedName>
        <fullName evidence="2">ATPases of ABC transporters with duplicated ATPase domains-containing protein</fullName>
    </submittedName>
</protein>
<dbReference type="EMBL" id="UGHF01000001">
    <property type="protein sequence ID" value="STO59010.1"/>
    <property type="molecule type" value="Genomic_DNA"/>
</dbReference>
<dbReference type="RefSeq" id="WP_078218690.1">
    <property type="nucleotide sequence ID" value="NZ_MUXZ01000019.1"/>
</dbReference>
<evidence type="ECO:0000313" key="2">
    <source>
        <dbReference type="EMBL" id="STO59010.1"/>
    </source>
</evidence>
<proteinExistence type="predicted"/>
<organism evidence="2 3">
    <name type="scientific">Canicola haemoglobinophilus</name>
    <dbReference type="NCBI Taxonomy" id="733"/>
    <lineage>
        <taxon>Bacteria</taxon>
        <taxon>Pseudomonadati</taxon>
        <taxon>Pseudomonadota</taxon>
        <taxon>Gammaproteobacteria</taxon>
        <taxon>Pasteurellales</taxon>
        <taxon>Pasteurellaceae</taxon>
        <taxon>Canicola</taxon>
    </lineage>
</organism>
<accession>A0A1V4B0F2</accession>
<reference evidence="2 3" key="1">
    <citation type="submission" date="2018-06" db="EMBL/GenBank/DDBJ databases">
        <authorList>
            <consortium name="Pathogen Informatics"/>
            <person name="Doyle S."/>
        </authorList>
    </citation>
    <scope>NUCLEOTIDE SEQUENCE [LARGE SCALE GENOMIC DNA]</scope>
    <source>
        <strain evidence="2 3">NCTC1659</strain>
    </source>
</reference>
<feature type="chain" id="PRO_5030036248" evidence="1">
    <location>
        <begin position="24"/>
        <end position="185"/>
    </location>
</feature>